<feature type="region of interest" description="Disordered" evidence="1">
    <location>
        <begin position="78"/>
        <end position="117"/>
    </location>
</feature>
<dbReference type="PANTHER" id="PTHR33144:SF45">
    <property type="entry name" value="TRANSPOSASE TNP1_EN_SPM-LIKE DOMAIN-CONTAINING PROTEIN"/>
    <property type="match status" value="1"/>
</dbReference>
<evidence type="ECO:0000313" key="4">
    <source>
        <dbReference type="Proteomes" id="UP000634136"/>
    </source>
</evidence>
<dbReference type="Proteomes" id="UP000634136">
    <property type="component" value="Unassembled WGS sequence"/>
</dbReference>
<evidence type="ECO:0000313" key="3">
    <source>
        <dbReference type="EMBL" id="KAF7832227.1"/>
    </source>
</evidence>
<proteinExistence type="predicted"/>
<accession>A0A834WTW1</accession>
<keyword evidence="2" id="KW-1133">Transmembrane helix</keyword>
<comment type="caution">
    <text evidence="3">The sequence shown here is derived from an EMBL/GenBank/DDBJ whole genome shotgun (WGS) entry which is preliminary data.</text>
</comment>
<feature type="region of interest" description="Disordered" evidence="1">
    <location>
        <begin position="231"/>
        <end position="270"/>
    </location>
</feature>
<protein>
    <submittedName>
        <fullName evidence="3">Uncharacterized protein</fullName>
    </submittedName>
</protein>
<organism evidence="3 4">
    <name type="scientific">Senna tora</name>
    <dbReference type="NCBI Taxonomy" id="362788"/>
    <lineage>
        <taxon>Eukaryota</taxon>
        <taxon>Viridiplantae</taxon>
        <taxon>Streptophyta</taxon>
        <taxon>Embryophyta</taxon>
        <taxon>Tracheophyta</taxon>
        <taxon>Spermatophyta</taxon>
        <taxon>Magnoliopsida</taxon>
        <taxon>eudicotyledons</taxon>
        <taxon>Gunneridae</taxon>
        <taxon>Pentapetalae</taxon>
        <taxon>rosids</taxon>
        <taxon>fabids</taxon>
        <taxon>Fabales</taxon>
        <taxon>Fabaceae</taxon>
        <taxon>Caesalpinioideae</taxon>
        <taxon>Cassia clade</taxon>
        <taxon>Senna</taxon>
    </lineage>
</organism>
<reference evidence="3" key="1">
    <citation type="submission" date="2020-09" db="EMBL/GenBank/DDBJ databases">
        <title>Genome-Enabled Discovery of Anthraquinone Biosynthesis in Senna tora.</title>
        <authorList>
            <person name="Kang S.-H."/>
            <person name="Pandey R.P."/>
            <person name="Lee C.-M."/>
            <person name="Sim J.-S."/>
            <person name="Jeong J.-T."/>
            <person name="Choi B.-S."/>
            <person name="Jung M."/>
            <person name="Ginzburg D."/>
            <person name="Zhao K."/>
            <person name="Won S.Y."/>
            <person name="Oh T.-J."/>
            <person name="Yu Y."/>
            <person name="Kim N.-H."/>
            <person name="Lee O.R."/>
            <person name="Lee T.-H."/>
            <person name="Bashyal P."/>
            <person name="Kim T.-S."/>
            <person name="Lee W.-H."/>
            <person name="Kawkins C."/>
            <person name="Kim C.-K."/>
            <person name="Kim J.S."/>
            <person name="Ahn B.O."/>
            <person name="Rhee S.Y."/>
            <person name="Sohng J.K."/>
        </authorList>
    </citation>
    <scope>NUCLEOTIDE SEQUENCE</scope>
    <source>
        <tissue evidence="3">Leaf</tissue>
    </source>
</reference>
<sequence length="485" mass="54043">MHSIDAFSQSTQSTPPLCTQSTPSHRALNRRLHSALNRRLLTEHSIDASTLHSIDASNLHSIDASTEHSIDHLSQPLRPRATLSQPPHATHTRYAHHPSPTTSRSLTPARHPPPTTARLPYTIRASPFANHLSQPQPHVLLGAIRPSTPFTQRNLTSCLQKLKLILSISISLLYFTIQYLILGVLIKGENDGTPIFKSDILSIHHFVCIGIRCKMGRKRKNSPEVMLEELRSQQSNTNQHETQARQVETPSPPSSDGNTTPSLDGIESLPKEKDDPLLVQIIDTTTKEITTQKMTAKEVWHLDKNVKVMVELNGDGQGDDNGSNLLVRFLGKLARNSTLCPIHIENWKLVPRDKKAQLWKLIEKLAARNTTNRKKLKVSHASGSKSNASKASQMAKKLGRPICRSEVVLSNLIKKNGTYVNEEAETLALVFVSKHWSFGEIAGSLVRLDVYPGCELVIPNNVVSERKMAFKENIRYFSFYGIVAS</sequence>
<dbReference type="PANTHER" id="PTHR33144">
    <property type="entry name" value="OS10G0409366 PROTEIN-RELATED"/>
    <property type="match status" value="1"/>
</dbReference>
<evidence type="ECO:0000256" key="2">
    <source>
        <dbReference type="SAM" id="Phobius"/>
    </source>
</evidence>
<keyword evidence="4" id="KW-1185">Reference proteome</keyword>
<keyword evidence="2" id="KW-0812">Transmembrane</keyword>
<evidence type="ECO:0000256" key="1">
    <source>
        <dbReference type="SAM" id="MobiDB-lite"/>
    </source>
</evidence>
<feature type="transmembrane region" description="Helical" evidence="2">
    <location>
        <begin position="164"/>
        <end position="186"/>
    </location>
</feature>
<dbReference type="EMBL" id="JAAIUW010000005">
    <property type="protein sequence ID" value="KAF7832227.1"/>
    <property type="molecule type" value="Genomic_DNA"/>
</dbReference>
<gene>
    <name evidence="3" type="ORF">G2W53_014560</name>
</gene>
<dbReference type="AlphaFoldDB" id="A0A834WTW1"/>
<feature type="compositionally biased region" description="Polar residues" evidence="1">
    <location>
        <begin position="232"/>
        <end position="262"/>
    </location>
</feature>
<feature type="compositionally biased region" description="Polar residues" evidence="1">
    <location>
        <begin position="1"/>
        <end position="24"/>
    </location>
</feature>
<keyword evidence="2" id="KW-0472">Membrane</keyword>
<dbReference type="Pfam" id="PF03004">
    <property type="entry name" value="Transposase_24"/>
    <property type="match status" value="1"/>
</dbReference>
<feature type="region of interest" description="Disordered" evidence="1">
    <location>
        <begin position="1"/>
        <end position="25"/>
    </location>
</feature>
<dbReference type="InterPro" id="IPR004252">
    <property type="entry name" value="Probable_transposase_24"/>
</dbReference>
<name>A0A834WTW1_9FABA</name>